<dbReference type="Gene3D" id="1.10.260.40">
    <property type="entry name" value="lambda repressor-like DNA-binding domains"/>
    <property type="match status" value="1"/>
</dbReference>
<reference evidence="2 3" key="1">
    <citation type="submission" date="2020-08" db="EMBL/GenBank/DDBJ databases">
        <title>Novel species isolated from subtropical streams in China.</title>
        <authorList>
            <person name="Lu H."/>
        </authorList>
    </citation>
    <scope>NUCLEOTIDE SEQUENCE [LARGE SCALE GENOMIC DNA]</scope>
    <source>
        <strain evidence="2 3">NL8W</strain>
    </source>
</reference>
<dbReference type="InterPro" id="IPR010982">
    <property type="entry name" value="Lambda_DNA-bd_dom_sf"/>
</dbReference>
<comment type="caution">
    <text evidence="2">The sequence shown here is derived from an EMBL/GenBank/DDBJ whole genome shotgun (WGS) entry which is preliminary data.</text>
</comment>
<name>A0ABR6Z9T2_9BURK</name>
<dbReference type="SMART" id="SM00530">
    <property type="entry name" value="HTH_XRE"/>
    <property type="match status" value="1"/>
</dbReference>
<evidence type="ECO:0000259" key="1">
    <source>
        <dbReference type="PROSITE" id="PS50943"/>
    </source>
</evidence>
<dbReference type="InterPro" id="IPR001387">
    <property type="entry name" value="Cro/C1-type_HTH"/>
</dbReference>
<dbReference type="Pfam" id="PF01381">
    <property type="entry name" value="HTH_3"/>
    <property type="match status" value="1"/>
</dbReference>
<evidence type="ECO:0000313" key="3">
    <source>
        <dbReference type="Proteomes" id="UP000646911"/>
    </source>
</evidence>
<dbReference type="PROSITE" id="PS50943">
    <property type="entry name" value="HTH_CROC1"/>
    <property type="match status" value="1"/>
</dbReference>
<proteinExistence type="predicted"/>
<dbReference type="EMBL" id="JACOFX010000006">
    <property type="protein sequence ID" value="MBC3908523.1"/>
    <property type="molecule type" value="Genomic_DNA"/>
</dbReference>
<dbReference type="Proteomes" id="UP000646911">
    <property type="component" value="Unassembled WGS sequence"/>
</dbReference>
<accession>A0ABR6Z9T2</accession>
<dbReference type="SUPFAM" id="SSF47413">
    <property type="entry name" value="lambda repressor-like DNA-binding domains"/>
    <property type="match status" value="1"/>
</dbReference>
<feature type="domain" description="HTH cro/C1-type" evidence="1">
    <location>
        <begin position="11"/>
        <end position="64"/>
    </location>
</feature>
<evidence type="ECO:0000313" key="2">
    <source>
        <dbReference type="EMBL" id="MBC3908523.1"/>
    </source>
</evidence>
<keyword evidence="3" id="KW-1185">Reference proteome</keyword>
<protein>
    <submittedName>
        <fullName evidence="2">Helix-turn-helix transcriptional regulator</fullName>
    </submittedName>
</protein>
<gene>
    <name evidence="2" type="ORF">H8L47_13240</name>
</gene>
<organism evidence="2 3">
    <name type="scientific">Undibacterium umbellatum</name>
    <dbReference type="NCBI Taxonomy" id="2762300"/>
    <lineage>
        <taxon>Bacteria</taxon>
        <taxon>Pseudomonadati</taxon>
        <taxon>Pseudomonadota</taxon>
        <taxon>Betaproteobacteria</taxon>
        <taxon>Burkholderiales</taxon>
        <taxon>Oxalobacteraceae</taxon>
        <taxon>Undibacterium</taxon>
    </lineage>
</organism>
<dbReference type="RefSeq" id="WP_186954081.1">
    <property type="nucleotide sequence ID" value="NZ_JACOFX010000006.1"/>
</dbReference>
<sequence length="244" mass="27744">MTEAKRLLATLKRLLKSRGYTYRKIASALSLSEPTVKRIFSNGNLSLERLTQLAALANLTIQELVNEAAIDEPHIVHLSLQQEKELASNSILLLVAVCTLNHWSMADVIKTYQISETACLQHLLHLDRLRLIDLLPGNRIRLNVSRDFDWLPEGPIRQLFRQQALGDFVDDGFHAANDSFVFLNGMLAPAAAMQFQAKLRKLKQDFADLHQESLAVPLTQRHGTGLLFAMRVWEPRVFKTLRRK</sequence>